<proteinExistence type="predicted"/>
<sequence>MLAAVVGAIVVASLITAVASRHPARLEPGSPEAAVQDYLDAVLERDAEAAARHLAPDSPCGVEDLDKAYVDDDVRVRLRDTDVTGGTARVAVAITTGSGELIPSGWTEEHTFRLRRVDGAWLITGSPWPLFECGGLK</sequence>
<gene>
    <name evidence="1" type="ORF">GCM10022263_13480</name>
</gene>
<keyword evidence="2" id="KW-1185">Reference proteome</keyword>
<protein>
    <recommendedName>
        <fullName evidence="3">Nuclear transport factor 2 family protein</fullName>
    </recommendedName>
</protein>
<evidence type="ECO:0000313" key="1">
    <source>
        <dbReference type="EMBL" id="GAA3526021.1"/>
    </source>
</evidence>
<evidence type="ECO:0000313" key="2">
    <source>
        <dbReference type="Proteomes" id="UP001500301"/>
    </source>
</evidence>
<accession>A0ABP6UZR2</accession>
<dbReference type="SUPFAM" id="SSF54427">
    <property type="entry name" value="NTF2-like"/>
    <property type="match status" value="1"/>
</dbReference>
<name>A0ABP6UZR2_9ACTN</name>
<reference evidence="2" key="1">
    <citation type="journal article" date="2019" name="Int. J. Syst. Evol. Microbiol.">
        <title>The Global Catalogue of Microorganisms (GCM) 10K type strain sequencing project: providing services to taxonomists for standard genome sequencing and annotation.</title>
        <authorList>
            <consortium name="The Broad Institute Genomics Platform"/>
            <consortium name="The Broad Institute Genome Sequencing Center for Infectious Disease"/>
            <person name="Wu L."/>
            <person name="Ma J."/>
        </authorList>
    </citation>
    <scope>NUCLEOTIDE SEQUENCE [LARGE SCALE GENOMIC DNA]</scope>
    <source>
        <strain evidence="2">JCM 17460</strain>
    </source>
</reference>
<dbReference type="InterPro" id="IPR032710">
    <property type="entry name" value="NTF2-like_dom_sf"/>
</dbReference>
<evidence type="ECO:0008006" key="3">
    <source>
        <dbReference type="Google" id="ProtNLM"/>
    </source>
</evidence>
<dbReference type="EMBL" id="BAABBB010000007">
    <property type="protein sequence ID" value="GAA3526021.1"/>
    <property type="molecule type" value="Genomic_DNA"/>
</dbReference>
<comment type="caution">
    <text evidence="1">The sequence shown here is derived from an EMBL/GenBank/DDBJ whole genome shotgun (WGS) entry which is preliminary data.</text>
</comment>
<organism evidence="1 2">
    <name type="scientific">Nocardioides daeguensis</name>
    <dbReference type="NCBI Taxonomy" id="908359"/>
    <lineage>
        <taxon>Bacteria</taxon>
        <taxon>Bacillati</taxon>
        <taxon>Actinomycetota</taxon>
        <taxon>Actinomycetes</taxon>
        <taxon>Propionibacteriales</taxon>
        <taxon>Nocardioidaceae</taxon>
        <taxon>Nocardioides</taxon>
    </lineage>
</organism>
<dbReference type="Proteomes" id="UP001500301">
    <property type="component" value="Unassembled WGS sequence"/>
</dbReference>